<comment type="caution">
    <text evidence="7">The sequence shown here is derived from an EMBL/GenBank/DDBJ whole genome shotgun (WGS) entry which is preliminary data.</text>
</comment>
<comment type="similarity">
    <text evidence="5">Belongs to the AB hydrolase superfamily. Carboxylesterase BioH family.</text>
</comment>
<evidence type="ECO:0000313" key="7">
    <source>
        <dbReference type="EMBL" id="KJZ05732.1"/>
    </source>
</evidence>
<dbReference type="HAMAP" id="MF_01260">
    <property type="entry name" value="Carboxylester"/>
    <property type="match status" value="1"/>
</dbReference>
<feature type="active site" evidence="5">
    <location>
        <position position="227"/>
    </location>
</feature>
<comment type="subunit">
    <text evidence="5">Monomer.</text>
</comment>
<dbReference type="InterPro" id="IPR029058">
    <property type="entry name" value="AB_hydrolase_fold"/>
</dbReference>
<organism evidence="7 8">
    <name type="scientific">Pseudoalteromonas rubra</name>
    <dbReference type="NCBI Taxonomy" id="43658"/>
    <lineage>
        <taxon>Bacteria</taxon>
        <taxon>Pseudomonadati</taxon>
        <taxon>Pseudomonadota</taxon>
        <taxon>Gammaproteobacteria</taxon>
        <taxon>Alteromonadales</taxon>
        <taxon>Pseudoalteromonadaceae</taxon>
        <taxon>Pseudoalteromonas</taxon>
    </lineage>
</organism>
<feature type="active site" description="Nucleophile" evidence="5">
    <location>
        <position position="74"/>
    </location>
</feature>
<evidence type="ECO:0000259" key="6">
    <source>
        <dbReference type="Pfam" id="PF00561"/>
    </source>
</evidence>
<comment type="catalytic activity">
    <reaction evidence="5">
        <text>6-carboxyhexanoyl-[ACP] methyl ester + H2O = 6-carboxyhexanoyl-[ACP] + methanol + H(+)</text>
        <dbReference type="Rhea" id="RHEA:42700"/>
        <dbReference type="Rhea" id="RHEA-COMP:9955"/>
        <dbReference type="Rhea" id="RHEA-COMP:10186"/>
        <dbReference type="ChEBI" id="CHEBI:15377"/>
        <dbReference type="ChEBI" id="CHEBI:15378"/>
        <dbReference type="ChEBI" id="CHEBI:17790"/>
        <dbReference type="ChEBI" id="CHEBI:78846"/>
        <dbReference type="ChEBI" id="CHEBI:82735"/>
        <dbReference type="EC" id="3.1.1.85"/>
    </reaction>
</comment>
<feature type="binding site" evidence="5">
    <location>
        <position position="11"/>
    </location>
    <ligand>
        <name>substrate</name>
    </ligand>
</feature>
<dbReference type="GO" id="GO:0090499">
    <property type="term" value="F:pimelyl-[acyl-carrier protein] methyl ester esterase activity"/>
    <property type="evidence" value="ECO:0007669"/>
    <property type="project" value="UniProtKB-EC"/>
</dbReference>
<dbReference type="InterPro" id="IPR000073">
    <property type="entry name" value="AB_hydrolase_1"/>
</dbReference>
<keyword evidence="1 5" id="KW-0719">Serine esterase</keyword>
<gene>
    <name evidence="5" type="primary">bioH</name>
    <name evidence="7" type="ORF">TW77_21745</name>
</gene>
<comment type="function">
    <text evidence="5">The physiological role of BioH is to remove the methyl group introduced by BioC when the pimeloyl moiety is complete. It allows to synthesize pimeloyl-ACP via the fatty acid synthetic pathway through the hydrolysis of the ester bonds of pimeloyl-ACP esters.</text>
</comment>
<sequence>MQSEIVLLHGWGMNKQVWQLSIEQLQQAQPLAVRSVNLPGFGGAAFAEHISTLDDLADEIARELSEHSVLVGWSLGGLVAINLAHRYPDKVAKLVLVASNPCFVESPEWPGIKPKVLAGFKQALADDSAKTIERFLAIQAMGSEHARDDIKQLRKLLGQLPAAHPKALSLGLDALQSCDYRAYFGALSQPVFGLFGRLDALVPSEVIERMAALNPQFKAFTFAKASHAPFISHKDEFVTHLKSIL</sequence>
<evidence type="ECO:0000256" key="4">
    <source>
        <dbReference type="ARBA" id="ARBA00022801"/>
    </source>
</evidence>
<dbReference type="EMBL" id="JXYA01000063">
    <property type="protein sequence ID" value="KJZ05732.1"/>
    <property type="molecule type" value="Genomic_DNA"/>
</dbReference>
<feature type="active site" evidence="5">
    <location>
        <position position="199"/>
    </location>
</feature>
<dbReference type="SUPFAM" id="SSF53474">
    <property type="entry name" value="alpha/beta-Hydrolases"/>
    <property type="match status" value="1"/>
</dbReference>
<evidence type="ECO:0000313" key="8">
    <source>
        <dbReference type="Proteomes" id="UP000033452"/>
    </source>
</evidence>
<keyword evidence="4 5" id="KW-0378">Hydrolase</keyword>
<dbReference type="EC" id="3.1.1.85" evidence="5"/>
<keyword evidence="8" id="KW-1185">Reference proteome</keyword>
<comment type="pathway">
    <text evidence="5">Cofactor biosynthesis; biotin biosynthesis.</text>
</comment>
<dbReference type="OrthoDB" id="9780744at2"/>
<dbReference type="InterPro" id="IPR050228">
    <property type="entry name" value="Carboxylesterase_BioH"/>
</dbReference>
<accession>A0A0F4QGD6</accession>
<keyword evidence="3 5" id="KW-0093">Biotin biosynthesis</keyword>
<dbReference type="NCBIfam" id="TIGR01738">
    <property type="entry name" value="bioH"/>
    <property type="match status" value="1"/>
</dbReference>
<dbReference type="Proteomes" id="UP000033452">
    <property type="component" value="Unassembled WGS sequence"/>
</dbReference>
<feature type="binding site" evidence="5">
    <location>
        <begin position="135"/>
        <end position="139"/>
    </location>
    <ligand>
        <name>substrate</name>
    </ligand>
</feature>
<dbReference type="Gene3D" id="3.40.50.1820">
    <property type="entry name" value="alpha/beta hydrolase"/>
    <property type="match status" value="1"/>
</dbReference>
<evidence type="ECO:0000256" key="1">
    <source>
        <dbReference type="ARBA" id="ARBA00022487"/>
    </source>
</evidence>
<reference evidence="7 8" key="1">
    <citation type="journal article" date="2015" name="BMC Genomics">
        <title>Genome mining reveals unlocked bioactive potential of marine Gram-negative bacteria.</title>
        <authorList>
            <person name="Machado H."/>
            <person name="Sonnenschein E.C."/>
            <person name="Melchiorsen J."/>
            <person name="Gram L."/>
        </authorList>
    </citation>
    <scope>NUCLEOTIDE SEQUENCE [LARGE SCALE GENOMIC DNA]</scope>
    <source>
        <strain evidence="7 8">S2471</strain>
    </source>
</reference>
<name>A0A0F4QGD6_9GAMM</name>
<dbReference type="GO" id="GO:0009102">
    <property type="term" value="P:biotin biosynthetic process"/>
    <property type="evidence" value="ECO:0007669"/>
    <property type="project" value="UniProtKB-UniRule"/>
</dbReference>
<protein>
    <recommendedName>
        <fullName evidence="5">Pimeloyl-[acyl-carrier protein] methyl ester esterase</fullName>
        <ecNumber evidence="5">3.1.1.85</ecNumber>
    </recommendedName>
    <alternativeName>
        <fullName evidence="5">Biotin synthesis protein BioH</fullName>
    </alternativeName>
    <alternativeName>
        <fullName evidence="5">Carboxylesterase BioH</fullName>
    </alternativeName>
</protein>
<dbReference type="Pfam" id="PF00561">
    <property type="entry name" value="Abhydrolase_1"/>
    <property type="match status" value="1"/>
</dbReference>
<comment type="subcellular location">
    <subcellularLocation>
        <location evidence="5">Cytoplasm</location>
    </subcellularLocation>
</comment>
<dbReference type="PANTHER" id="PTHR43194">
    <property type="entry name" value="HYDROLASE ALPHA/BETA FOLD FAMILY"/>
    <property type="match status" value="1"/>
</dbReference>
<evidence type="ECO:0000256" key="5">
    <source>
        <dbReference type="HAMAP-Rule" id="MF_01260"/>
    </source>
</evidence>
<proteinExistence type="inferred from homology"/>
<dbReference type="InterPro" id="IPR010076">
    <property type="entry name" value="BioH"/>
</dbReference>
<dbReference type="PANTHER" id="PTHR43194:SF5">
    <property type="entry name" value="PIMELOYL-[ACYL-CARRIER PROTEIN] METHYL ESTER ESTERASE"/>
    <property type="match status" value="1"/>
</dbReference>
<dbReference type="UniPathway" id="UPA00078"/>
<feature type="domain" description="AB hydrolase-1" evidence="6">
    <location>
        <begin position="5"/>
        <end position="233"/>
    </location>
</feature>
<dbReference type="PATRIC" id="fig|43658.5.peg.4581"/>
<feature type="binding site" evidence="5">
    <location>
        <position position="227"/>
    </location>
    <ligand>
        <name>substrate</name>
    </ligand>
</feature>
<keyword evidence="2 5" id="KW-0963">Cytoplasm</keyword>
<dbReference type="AlphaFoldDB" id="A0A0F4QGD6"/>
<dbReference type="RefSeq" id="WP_046007060.1">
    <property type="nucleotide sequence ID" value="NZ_JXYA01000063.1"/>
</dbReference>
<evidence type="ECO:0000256" key="3">
    <source>
        <dbReference type="ARBA" id="ARBA00022756"/>
    </source>
</evidence>
<evidence type="ECO:0000256" key="2">
    <source>
        <dbReference type="ARBA" id="ARBA00022490"/>
    </source>
</evidence>
<feature type="binding site" evidence="5">
    <location>
        <begin position="74"/>
        <end position="75"/>
    </location>
    <ligand>
        <name>substrate</name>
    </ligand>
</feature>
<dbReference type="GO" id="GO:0005737">
    <property type="term" value="C:cytoplasm"/>
    <property type="evidence" value="ECO:0007669"/>
    <property type="project" value="UniProtKB-SubCell"/>
</dbReference>